<evidence type="ECO:0000313" key="2">
    <source>
        <dbReference type="EMBL" id="MFD2236644.1"/>
    </source>
</evidence>
<evidence type="ECO:0000313" key="3">
    <source>
        <dbReference type="Proteomes" id="UP001597371"/>
    </source>
</evidence>
<dbReference type="EMBL" id="JBHUIJ010000005">
    <property type="protein sequence ID" value="MFD2236644.1"/>
    <property type="molecule type" value="Genomic_DNA"/>
</dbReference>
<comment type="caution">
    <text evidence="2">The sequence shown here is derived from an EMBL/GenBank/DDBJ whole genome shotgun (WGS) entry which is preliminary data.</text>
</comment>
<keyword evidence="1" id="KW-0472">Membrane</keyword>
<keyword evidence="1" id="KW-1133">Transmembrane helix</keyword>
<accession>A0ABW5CH92</accession>
<sequence>MAGNTVRGGLDTLVQTRRALMRAAAIFGSLALVVVFVIGGTMEERSSRFAHGSPGLDEMATGSIGQGERYTVRRSVLQAPGSGPCLYFPDGSIRGAC</sequence>
<gene>
    <name evidence="2" type="ORF">ACFSKQ_04080</name>
</gene>
<organism evidence="2 3">
    <name type="scientific">Aureimonas populi</name>
    <dbReference type="NCBI Taxonomy" id="1701758"/>
    <lineage>
        <taxon>Bacteria</taxon>
        <taxon>Pseudomonadati</taxon>
        <taxon>Pseudomonadota</taxon>
        <taxon>Alphaproteobacteria</taxon>
        <taxon>Hyphomicrobiales</taxon>
        <taxon>Aurantimonadaceae</taxon>
        <taxon>Aureimonas</taxon>
    </lineage>
</organism>
<keyword evidence="3" id="KW-1185">Reference proteome</keyword>
<feature type="transmembrane region" description="Helical" evidence="1">
    <location>
        <begin position="20"/>
        <end position="39"/>
    </location>
</feature>
<keyword evidence="1" id="KW-0812">Transmembrane</keyword>
<dbReference type="RefSeq" id="WP_209735599.1">
    <property type="nucleotide sequence ID" value="NZ_CP072611.1"/>
</dbReference>
<reference evidence="3" key="1">
    <citation type="journal article" date="2019" name="Int. J. Syst. Evol. Microbiol.">
        <title>The Global Catalogue of Microorganisms (GCM) 10K type strain sequencing project: providing services to taxonomists for standard genome sequencing and annotation.</title>
        <authorList>
            <consortium name="The Broad Institute Genomics Platform"/>
            <consortium name="The Broad Institute Genome Sequencing Center for Infectious Disease"/>
            <person name="Wu L."/>
            <person name="Ma J."/>
        </authorList>
    </citation>
    <scope>NUCLEOTIDE SEQUENCE [LARGE SCALE GENOMIC DNA]</scope>
    <source>
        <strain evidence="3">ZS-35-S2</strain>
    </source>
</reference>
<dbReference type="Proteomes" id="UP001597371">
    <property type="component" value="Unassembled WGS sequence"/>
</dbReference>
<evidence type="ECO:0000256" key="1">
    <source>
        <dbReference type="SAM" id="Phobius"/>
    </source>
</evidence>
<name>A0ABW5CH92_9HYPH</name>
<proteinExistence type="predicted"/>
<protein>
    <submittedName>
        <fullName evidence="2">Uncharacterized protein</fullName>
    </submittedName>
</protein>